<evidence type="ECO:0000313" key="11">
    <source>
        <dbReference type="Proteomes" id="UP000284777"/>
    </source>
</evidence>
<dbReference type="EMBL" id="QRTW01000004">
    <property type="protein sequence ID" value="RGR16425.1"/>
    <property type="molecule type" value="Genomic_DNA"/>
</dbReference>
<dbReference type="GO" id="GO:0019875">
    <property type="term" value="F:6-aminohexanoate-dimer hydrolase activity"/>
    <property type="evidence" value="ECO:0007669"/>
    <property type="project" value="UniProtKB-EC"/>
</dbReference>
<keyword evidence="1" id="KW-0732">Signal</keyword>
<dbReference type="EMBL" id="QRHJ01000008">
    <property type="protein sequence ID" value="RHF77052.1"/>
    <property type="molecule type" value="Genomic_DNA"/>
</dbReference>
<dbReference type="EMBL" id="WCLE01000010">
    <property type="protein sequence ID" value="KAB5315206.1"/>
    <property type="molecule type" value="Genomic_DNA"/>
</dbReference>
<evidence type="ECO:0000313" key="3">
    <source>
        <dbReference type="EMBL" id="KAB5315206.1"/>
    </source>
</evidence>
<reference evidence="4" key="2">
    <citation type="submission" date="2016-01" db="EMBL/GenBank/DDBJ databases">
        <authorList>
            <person name="McClelland M."/>
            <person name="Jain A."/>
            <person name="Saraogi P."/>
            <person name="Mendelson R."/>
            <person name="Westerman R."/>
            <person name="SanMiguel P."/>
            <person name="Csonka L."/>
        </authorList>
    </citation>
    <scope>NUCLEOTIDE SEQUENCE</scope>
    <source>
        <strain evidence="4">CL09T03C01</strain>
    </source>
</reference>
<dbReference type="Proteomes" id="UP000283762">
    <property type="component" value="Unassembled WGS sequence"/>
</dbReference>
<dbReference type="EMBL" id="LRGC01000004">
    <property type="protein sequence ID" value="KWR55989.1"/>
    <property type="molecule type" value="Genomic_DNA"/>
</dbReference>
<dbReference type="Gene3D" id="3.40.710.10">
    <property type="entry name" value="DD-peptidase/beta-lactamase superfamily"/>
    <property type="match status" value="1"/>
</dbReference>
<evidence type="ECO:0000313" key="10">
    <source>
        <dbReference type="Proteomes" id="UP000283762"/>
    </source>
</evidence>
<dbReference type="Proteomes" id="UP000283310">
    <property type="component" value="Unassembled WGS sequence"/>
</dbReference>
<evidence type="ECO:0000313" key="8">
    <source>
        <dbReference type="Proteomes" id="UP000056419"/>
    </source>
</evidence>
<evidence type="ECO:0000313" key="7">
    <source>
        <dbReference type="EMBL" id="RHF77052.1"/>
    </source>
</evidence>
<reference evidence="9 10" key="3">
    <citation type="submission" date="2018-08" db="EMBL/GenBank/DDBJ databases">
        <title>A genome reference for cultivated species of the human gut microbiota.</title>
        <authorList>
            <person name="Zou Y."/>
            <person name="Xue W."/>
            <person name="Luo G."/>
        </authorList>
    </citation>
    <scope>NUCLEOTIDE SEQUENCE [LARGE SCALE GENOMIC DNA]</scope>
    <source>
        <strain evidence="6 11">AF05-4</strain>
        <strain evidence="5 9">AF26-20BH</strain>
        <strain evidence="7 10">AM25-16</strain>
    </source>
</reference>
<dbReference type="RefSeq" id="WP_060385499.1">
    <property type="nucleotide sequence ID" value="NZ_CP081913.1"/>
</dbReference>
<evidence type="ECO:0000259" key="2">
    <source>
        <dbReference type="Pfam" id="PF00144"/>
    </source>
</evidence>
<dbReference type="NCBIfam" id="NF045925">
    <property type="entry name" value="3-sucCA_synth"/>
    <property type="match status" value="1"/>
</dbReference>
<dbReference type="InterPro" id="IPR001466">
    <property type="entry name" value="Beta-lactam-related"/>
</dbReference>
<evidence type="ECO:0000256" key="1">
    <source>
        <dbReference type="SAM" id="SignalP"/>
    </source>
</evidence>
<evidence type="ECO:0000313" key="5">
    <source>
        <dbReference type="EMBL" id="RGR16425.1"/>
    </source>
</evidence>
<evidence type="ECO:0000313" key="12">
    <source>
        <dbReference type="Proteomes" id="UP000467334"/>
    </source>
</evidence>
<dbReference type="InterPro" id="IPR012338">
    <property type="entry name" value="Beta-lactam/transpept-like"/>
</dbReference>
<dbReference type="Pfam" id="PF00144">
    <property type="entry name" value="Beta-lactamase"/>
    <property type="match status" value="1"/>
</dbReference>
<feature type="domain" description="Beta-lactamase-related" evidence="2">
    <location>
        <begin position="57"/>
        <end position="306"/>
    </location>
</feature>
<name>A0A120A2Y7_BACSE</name>
<dbReference type="AlphaFoldDB" id="A0A120A2Y7"/>
<reference evidence="3 12" key="4">
    <citation type="journal article" date="2019" name="Nat. Med.">
        <title>A library of human gut bacterial isolates paired with longitudinal multiomics data enables mechanistic microbiome research.</title>
        <authorList>
            <person name="Poyet M."/>
            <person name="Groussin M."/>
            <person name="Gibbons S.M."/>
            <person name="Avila-Pacheco J."/>
            <person name="Jiang X."/>
            <person name="Kearney S.M."/>
            <person name="Perrotta A.R."/>
            <person name="Berdy B."/>
            <person name="Zhao S."/>
            <person name="Lieberman T.D."/>
            <person name="Swanson P.K."/>
            <person name="Smith M."/>
            <person name="Roesemann S."/>
            <person name="Alexander J.E."/>
            <person name="Rich S.A."/>
            <person name="Livny J."/>
            <person name="Vlamakis H."/>
            <person name="Clish C."/>
            <person name="Bullock K."/>
            <person name="Deik A."/>
            <person name="Scott J."/>
            <person name="Pierce K.A."/>
            <person name="Xavier R.J."/>
            <person name="Alm E.J."/>
        </authorList>
    </citation>
    <scope>NUCLEOTIDE SEQUENCE [LARGE SCALE GENOMIC DNA]</scope>
    <source>
        <strain evidence="3 12">BIOML-A6</strain>
    </source>
</reference>
<evidence type="ECO:0000313" key="6">
    <source>
        <dbReference type="EMBL" id="RGW92924.1"/>
    </source>
</evidence>
<reference evidence="4 8" key="1">
    <citation type="journal article" date="2016" name="BMC Genomics">
        <title>Type VI secretion systems of human gut Bacteroidales segregate into three genetic architectures, two of which are contained on mobile genetic elements.</title>
        <authorList>
            <person name="Coyne M.J."/>
            <person name="Roelofs K.G."/>
            <person name="Comstock L.E."/>
        </authorList>
    </citation>
    <scope>NUCLEOTIDE SEQUENCE [LARGE SCALE GENOMIC DNA]</scope>
    <source>
        <strain evidence="4 8">CL09T03C01</strain>
    </source>
</reference>
<dbReference type="STRING" id="46506.AA415_01058"/>
<dbReference type="SUPFAM" id="SSF56601">
    <property type="entry name" value="beta-lactamase/transpeptidase-like"/>
    <property type="match status" value="1"/>
</dbReference>
<dbReference type="EMBL" id="QSBD01000043">
    <property type="protein sequence ID" value="RGW92924.1"/>
    <property type="molecule type" value="Genomic_DNA"/>
</dbReference>
<sequence precursor="true">MKINLVLLTLCMLVHTSLLAQTNELQRSIPEAEGVPSEAVITLFDSLTALPHTDIHSVIVLRHGKVIGEIYPTPFAPEYRHTMYSCSKTFVGAAVGLAIADNRLRLTDRIVSFFPEQLPDSVSENLSNITVRHLLTMTSGITPDWNMRNVCTNWLSTFLAKPVKTPGVQFEYDSISTYVLSAIIQKVTGMTLLDYLKLKLFNPMNIKEVAWEISPEGIHTGGWGLHIQSESLAKFGLLLLNQGKWKGKQLLSSSWIKQMTSKQMEAGDEDYGYQMWLCDYPGAVRADGALGQYVLIMPKEDMVVVITECTLINGRNQRRLVWNKLLSAIKNQALIPGKAYARLKKKQISYTLPTVQGKKQSPLATAYANRTITLETNRYGWQHLHLLFGPKEVNLKIDDKNGTSHILPFGYKQWLTGTINAYPPYSITPVGSFNGLEKTFHVAGSYAWLPTDDLQLKVHYVDWISALDITFHFNGNNVTLTVKENFSTNETILKGKF</sequence>
<dbReference type="PANTHER" id="PTHR43283">
    <property type="entry name" value="BETA-LACTAMASE-RELATED"/>
    <property type="match status" value="1"/>
</dbReference>
<organism evidence="4 8">
    <name type="scientific">Bacteroides stercoris</name>
    <dbReference type="NCBI Taxonomy" id="46506"/>
    <lineage>
        <taxon>Bacteria</taxon>
        <taxon>Pseudomonadati</taxon>
        <taxon>Bacteroidota</taxon>
        <taxon>Bacteroidia</taxon>
        <taxon>Bacteroidales</taxon>
        <taxon>Bacteroidaceae</taxon>
        <taxon>Bacteroides</taxon>
    </lineage>
</organism>
<feature type="chain" id="PRO_5033729197" evidence="1">
    <location>
        <begin position="21"/>
        <end position="497"/>
    </location>
</feature>
<dbReference type="Proteomes" id="UP000056419">
    <property type="component" value="Unassembled WGS sequence"/>
</dbReference>
<accession>A0A120A2Y7</accession>
<dbReference type="InterPro" id="IPR050789">
    <property type="entry name" value="Diverse_Enzym_Activities"/>
</dbReference>
<dbReference type="Proteomes" id="UP000467334">
    <property type="component" value="Unassembled WGS sequence"/>
</dbReference>
<gene>
    <name evidence="4" type="primary">nylB</name>
    <name evidence="4" type="ORF">AA415_01058</name>
    <name evidence="7" type="ORF">DW668_04125</name>
    <name evidence="6" type="ORF">DWV41_16020</name>
    <name evidence="5" type="ORF">DWY65_03805</name>
    <name evidence="3" type="ORF">F9958_06560</name>
</gene>
<keyword evidence="8" id="KW-1185">Reference proteome</keyword>
<protein>
    <submittedName>
        <fullName evidence="4">6-aminohexanoate-dimer hydrolase</fullName>
        <ecNumber evidence="4">3.5.1.46</ecNumber>
    </submittedName>
    <submittedName>
        <fullName evidence="3 5">Serine hydrolase</fullName>
    </submittedName>
</protein>
<dbReference type="EC" id="3.5.1.46" evidence="4"/>
<evidence type="ECO:0000313" key="4">
    <source>
        <dbReference type="EMBL" id="KWR55989.1"/>
    </source>
</evidence>
<feature type="signal peptide" evidence="1">
    <location>
        <begin position="1"/>
        <end position="20"/>
    </location>
</feature>
<evidence type="ECO:0000313" key="9">
    <source>
        <dbReference type="Proteomes" id="UP000283310"/>
    </source>
</evidence>
<dbReference type="Proteomes" id="UP000284777">
    <property type="component" value="Unassembled WGS sequence"/>
</dbReference>
<keyword evidence="4" id="KW-0378">Hydrolase</keyword>
<dbReference type="PANTHER" id="PTHR43283:SF7">
    <property type="entry name" value="BETA-LACTAMASE-RELATED DOMAIN-CONTAINING PROTEIN"/>
    <property type="match status" value="1"/>
</dbReference>
<dbReference type="PATRIC" id="fig|46506.5.peg.1136"/>
<proteinExistence type="predicted"/>
<comment type="caution">
    <text evidence="4">The sequence shown here is derived from an EMBL/GenBank/DDBJ whole genome shotgun (WGS) entry which is preliminary data.</text>
</comment>